<evidence type="ECO:0000256" key="6">
    <source>
        <dbReference type="ARBA" id="ARBA00023136"/>
    </source>
</evidence>
<evidence type="ECO:0000256" key="3">
    <source>
        <dbReference type="ARBA" id="ARBA00022679"/>
    </source>
</evidence>
<gene>
    <name evidence="9" type="ORF">UU38_C0004G0052</name>
</gene>
<dbReference type="Gene3D" id="3.40.50.720">
    <property type="entry name" value="NAD(P)-binding Rossmann-like Domain"/>
    <property type="match status" value="1"/>
</dbReference>
<evidence type="ECO:0000256" key="1">
    <source>
        <dbReference type="ARBA" id="ARBA00004141"/>
    </source>
</evidence>
<dbReference type="PANTHER" id="PTHR30576:SF21">
    <property type="entry name" value="UDP-GLUCOSE:UNDECAPRENYL-PHOSPHATE GLUCOSE-1-PHOSPHATE TRANSFERASE"/>
    <property type="match status" value="1"/>
</dbReference>
<comment type="subcellular location">
    <subcellularLocation>
        <location evidence="1">Membrane</location>
        <topology evidence="1">Multi-pass membrane protein</topology>
    </subcellularLocation>
</comment>
<dbReference type="InterPro" id="IPR003362">
    <property type="entry name" value="Bact_transf"/>
</dbReference>
<evidence type="ECO:0000256" key="5">
    <source>
        <dbReference type="ARBA" id="ARBA00022989"/>
    </source>
</evidence>
<feature type="transmembrane region" description="Helical" evidence="7">
    <location>
        <begin position="273"/>
        <end position="294"/>
    </location>
</feature>
<feature type="transmembrane region" description="Helical" evidence="7">
    <location>
        <begin position="7"/>
        <end position="26"/>
    </location>
</feature>
<evidence type="ECO:0000313" key="9">
    <source>
        <dbReference type="EMBL" id="KKR88690.1"/>
    </source>
</evidence>
<organism evidence="9 10">
    <name type="scientific">Candidatus Wolfebacteria bacterium GW2011_GWB1_41_12</name>
    <dbReference type="NCBI Taxonomy" id="1619006"/>
    <lineage>
        <taxon>Bacteria</taxon>
        <taxon>Candidatus Wolfeibacteriota</taxon>
    </lineage>
</organism>
<reference evidence="9 10" key="1">
    <citation type="journal article" date="2015" name="Nature">
        <title>rRNA introns, odd ribosomes, and small enigmatic genomes across a large radiation of phyla.</title>
        <authorList>
            <person name="Brown C.T."/>
            <person name="Hug L.A."/>
            <person name="Thomas B.C."/>
            <person name="Sharon I."/>
            <person name="Castelle C.J."/>
            <person name="Singh A."/>
            <person name="Wilkins M.J."/>
            <person name="Williams K.H."/>
            <person name="Banfield J.F."/>
        </authorList>
    </citation>
    <scope>NUCLEOTIDE SEQUENCE [LARGE SCALE GENOMIC DNA]</scope>
</reference>
<sequence>MKKFILFFSDLAVFYLSLVLTLVIRYGEVTDYIWNLHFLPFTILFLVWLIVYYITDLYEVTNLKNNTFFYESLLRATIIASAIAVIFFYLIPIFSITPKTNLVIFIIVYTVLEGLNRAFSNSVLSTRFRRPLIIIGLNSQSVELARFIKAHPQLGYELQYVVSLHDPSIINLPEKPDHEGLPIIHGIHNLEQIIDRGAVAGIVISPEAYQINDITNLLYRSLDRNIVFYNLSFFYERVTGRVPLGAINQIWFLENLSERKKKTYEFFKRSGDIVLALVGGLISLVFYPFIIMAIKYTSPGPVFYNQKRVGYLGRQFTMTKFRTMKHGAEKKTGPVWASADDPRVTMVGGFLRRTRLDELPQLWMILKGEMSFVGPRAERPEFQKTLQINVPFYEERYLIKPGLTGWAQINYHYGSSVKDAAEKLQYDLYYIKNRSIILDIGIILKTIRIALQQSGQ</sequence>
<dbReference type="Pfam" id="PF02397">
    <property type="entry name" value="Bac_transf"/>
    <property type="match status" value="1"/>
</dbReference>
<feature type="transmembrane region" description="Helical" evidence="7">
    <location>
        <begin position="76"/>
        <end position="96"/>
    </location>
</feature>
<dbReference type="Proteomes" id="UP000033918">
    <property type="component" value="Unassembled WGS sequence"/>
</dbReference>
<keyword evidence="3 9" id="KW-0808">Transferase</keyword>
<keyword evidence="5 7" id="KW-1133">Transmembrane helix</keyword>
<evidence type="ECO:0000313" key="10">
    <source>
        <dbReference type="Proteomes" id="UP000033918"/>
    </source>
</evidence>
<dbReference type="GO" id="GO:0009242">
    <property type="term" value="P:colanic acid biosynthetic process"/>
    <property type="evidence" value="ECO:0007669"/>
    <property type="project" value="TreeGrafter"/>
</dbReference>
<dbReference type="PANTHER" id="PTHR30576">
    <property type="entry name" value="COLANIC BIOSYNTHESIS UDP-GLUCOSE LIPID CARRIER TRANSFERASE"/>
    <property type="match status" value="1"/>
</dbReference>
<feature type="transmembrane region" description="Helical" evidence="7">
    <location>
        <begin position="102"/>
        <end position="120"/>
    </location>
</feature>
<feature type="domain" description="Bacterial sugar transferase" evidence="8">
    <location>
        <begin position="268"/>
        <end position="451"/>
    </location>
</feature>
<protein>
    <submittedName>
        <fullName evidence="9">Sugar transferase</fullName>
    </submittedName>
</protein>
<dbReference type="GO" id="GO:0089702">
    <property type="term" value="F:undecaprenyl-phosphate glucose phosphotransferase activity"/>
    <property type="evidence" value="ECO:0007669"/>
    <property type="project" value="TreeGrafter"/>
</dbReference>
<dbReference type="EMBL" id="LCAK01000004">
    <property type="protein sequence ID" value="KKR88690.1"/>
    <property type="molecule type" value="Genomic_DNA"/>
</dbReference>
<dbReference type="AlphaFoldDB" id="A0A0G0WW86"/>
<feature type="transmembrane region" description="Helical" evidence="7">
    <location>
        <begin position="32"/>
        <end position="55"/>
    </location>
</feature>
<dbReference type="InterPro" id="IPR017475">
    <property type="entry name" value="EPS_sugar_tfrase"/>
</dbReference>
<keyword evidence="4 7" id="KW-0812">Transmembrane</keyword>
<proteinExistence type="inferred from homology"/>
<keyword evidence="6 7" id="KW-0472">Membrane</keyword>
<name>A0A0G0WW86_9BACT</name>
<comment type="similarity">
    <text evidence="2">Belongs to the bacterial sugar transferase family.</text>
</comment>
<accession>A0A0G0WW86</accession>
<comment type="caution">
    <text evidence="9">The sequence shown here is derived from an EMBL/GenBank/DDBJ whole genome shotgun (WGS) entry which is preliminary data.</text>
</comment>
<evidence type="ECO:0000256" key="4">
    <source>
        <dbReference type="ARBA" id="ARBA00022692"/>
    </source>
</evidence>
<evidence type="ECO:0000259" key="8">
    <source>
        <dbReference type="Pfam" id="PF02397"/>
    </source>
</evidence>
<dbReference type="NCBIfam" id="TIGR03025">
    <property type="entry name" value="EPS_sugtrans"/>
    <property type="match status" value="1"/>
</dbReference>
<evidence type="ECO:0000256" key="7">
    <source>
        <dbReference type="SAM" id="Phobius"/>
    </source>
</evidence>
<evidence type="ECO:0000256" key="2">
    <source>
        <dbReference type="ARBA" id="ARBA00006464"/>
    </source>
</evidence>
<dbReference type="GO" id="GO:0016020">
    <property type="term" value="C:membrane"/>
    <property type="evidence" value="ECO:0007669"/>
    <property type="project" value="UniProtKB-SubCell"/>
</dbReference>